<dbReference type="InterPro" id="IPR011990">
    <property type="entry name" value="TPR-like_helical_dom_sf"/>
</dbReference>
<gene>
    <name evidence="2" type="ORF">J0M35_06900</name>
</gene>
<name>A0A8J7PI03_9BACT</name>
<evidence type="ECO:0000256" key="1">
    <source>
        <dbReference type="SAM" id="SignalP"/>
    </source>
</evidence>
<dbReference type="AlphaFoldDB" id="A0A8J7PI03"/>
<evidence type="ECO:0000313" key="2">
    <source>
        <dbReference type="EMBL" id="MBN8660075.1"/>
    </source>
</evidence>
<dbReference type="PROSITE" id="PS51257">
    <property type="entry name" value="PROKAR_LIPOPROTEIN"/>
    <property type="match status" value="1"/>
</dbReference>
<sequence>MQNSKIASAISLSCVFLLSCTSVSAADYSPDDAGLFGSITVTKLARDALKSFERQDFTASCKSYSMAINQASASVDLNWGLLQAAYKAGNWQDVKAAVSALSQAEPESKVHLQSYYGQALAQSGQYEEALPYLRQGLNSVDSDLQFVSTKIAALSTKIRTPAPKKDLPPPVYIDKDAPVKVIAPPKIHASDVGSTSSYALTYGNLEHSSEFIAICTYKKYELENDITYFRPPIALFHIDEILKGPPLSATLPIRFEFHEKIAGSEKQPPGWTFSSDKMPALGSKWLIFIENAVPKRGAFDTYHGSYGRQPATEENRNLIYRILEERRGQQ</sequence>
<dbReference type="Proteomes" id="UP000664277">
    <property type="component" value="Unassembled WGS sequence"/>
</dbReference>
<comment type="caution">
    <text evidence="2">The sequence shown here is derived from an EMBL/GenBank/DDBJ whole genome shotgun (WGS) entry which is preliminary data.</text>
</comment>
<dbReference type="SUPFAM" id="SSF48452">
    <property type="entry name" value="TPR-like"/>
    <property type="match status" value="1"/>
</dbReference>
<evidence type="ECO:0000313" key="3">
    <source>
        <dbReference type="Proteomes" id="UP000664277"/>
    </source>
</evidence>
<protein>
    <submittedName>
        <fullName evidence="2">Tetratricopeptide repeat protein</fullName>
    </submittedName>
</protein>
<reference evidence="2" key="1">
    <citation type="submission" date="2021-02" db="EMBL/GenBank/DDBJ databases">
        <title>Genome-Resolved Metagenomics of a Microbial Community Performing Photosynthetic Biological Nutrient Removal.</title>
        <authorList>
            <person name="Mcdaniel E.A."/>
        </authorList>
    </citation>
    <scope>NUCLEOTIDE SEQUENCE</scope>
    <source>
        <strain evidence="2">UWPOB_OBS1</strain>
    </source>
</reference>
<organism evidence="2 3">
    <name type="scientific">Candidatus Obscuribacter phosphatis</name>
    <dbReference type="NCBI Taxonomy" id="1906157"/>
    <lineage>
        <taxon>Bacteria</taxon>
        <taxon>Bacillati</taxon>
        <taxon>Candidatus Melainabacteria</taxon>
        <taxon>Candidatus Obscuribacterales</taxon>
        <taxon>Candidatus Obscuribacteraceae</taxon>
        <taxon>Candidatus Obscuribacter</taxon>
    </lineage>
</organism>
<feature type="signal peptide" evidence="1">
    <location>
        <begin position="1"/>
        <end position="25"/>
    </location>
</feature>
<feature type="chain" id="PRO_5035198206" evidence="1">
    <location>
        <begin position="26"/>
        <end position="330"/>
    </location>
</feature>
<dbReference type="Gene3D" id="1.25.40.10">
    <property type="entry name" value="Tetratricopeptide repeat domain"/>
    <property type="match status" value="1"/>
</dbReference>
<keyword evidence="1" id="KW-0732">Signal</keyword>
<proteinExistence type="predicted"/>
<dbReference type="EMBL" id="JAFLCK010000007">
    <property type="protein sequence ID" value="MBN8660075.1"/>
    <property type="molecule type" value="Genomic_DNA"/>
</dbReference>
<accession>A0A8J7PI03</accession>